<dbReference type="PROSITE" id="PS00953">
    <property type="entry name" value="GLYCOSYL_HYDROL_F25_1"/>
    <property type="match status" value="1"/>
</dbReference>
<dbReference type="AlphaFoldDB" id="A0A290ZFF4"/>
<name>A0A290ZFF4_9PSEU</name>
<dbReference type="EMBL" id="CP023445">
    <property type="protein sequence ID" value="ATE57702.1"/>
    <property type="molecule type" value="Genomic_DNA"/>
</dbReference>
<evidence type="ECO:0000256" key="11">
    <source>
        <dbReference type="ARBA" id="ARBA00055588"/>
    </source>
</evidence>
<evidence type="ECO:0000256" key="13">
    <source>
        <dbReference type="SAM" id="MobiDB-lite"/>
    </source>
</evidence>
<dbReference type="Pfam" id="PF01183">
    <property type="entry name" value="Glyco_hydro_25"/>
    <property type="match status" value="1"/>
</dbReference>
<dbReference type="FunFam" id="3.20.20.80:FF:000060">
    <property type="entry name" value="Lysozyme M1"/>
    <property type="match status" value="1"/>
</dbReference>
<dbReference type="RefSeq" id="WP_096497353.1">
    <property type="nucleotide sequence ID" value="NZ_CP023445.1"/>
</dbReference>
<dbReference type="InterPro" id="IPR017853">
    <property type="entry name" value="GH"/>
</dbReference>
<evidence type="ECO:0000256" key="7">
    <source>
        <dbReference type="ARBA" id="ARBA00022638"/>
    </source>
</evidence>
<feature type="region of interest" description="Disordered" evidence="13">
    <location>
        <begin position="60"/>
        <end position="91"/>
    </location>
</feature>
<keyword evidence="16" id="KW-1185">Reference proteome</keyword>
<evidence type="ECO:0000256" key="1">
    <source>
        <dbReference type="ARBA" id="ARBA00000632"/>
    </source>
</evidence>
<keyword evidence="8 12" id="KW-0378">Hydrolase</keyword>
<comment type="catalytic activity">
    <reaction evidence="1 12">
        <text>Hydrolysis of (1-&gt;4)-beta-linkages between N-acetylmuramic acid and N-acetyl-D-glucosamine residues in a peptidoglycan and between N-acetyl-D-glucosamine residues in chitodextrins.</text>
        <dbReference type="EC" id="3.2.1.17"/>
    </reaction>
</comment>
<reference evidence="15" key="1">
    <citation type="submission" date="2017-09" db="EMBL/GenBank/DDBJ databases">
        <title>Complete Genome Sequence of ansamitocin-producing Bacterium Actinosynnema pretiosum X47.</title>
        <authorList>
            <person name="Cao G."/>
            <person name="Zong G."/>
            <person name="Zhong C."/>
            <person name="Fu J."/>
        </authorList>
    </citation>
    <scope>NUCLEOTIDE SEQUENCE [LARGE SCALE GENOMIC DNA]</scope>
    <source>
        <strain evidence="15">X47</strain>
    </source>
</reference>
<keyword evidence="7" id="KW-0081">Bacteriolytic enzyme</keyword>
<evidence type="ECO:0000256" key="9">
    <source>
        <dbReference type="ARBA" id="ARBA00023157"/>
    </source>
</evidence>
<keyword evidence="6" id="KW-0929">Antimicrobial</keyword>
<feature type="signal peptide" evidence="14">
    <location>
        <begin position="1"/>
        <end position="35"/>
    </location>
</feature>
<dbReference type="InterPro" id="IPR008270">
    <property type="entry name" value="Glyco_hydro_25_AS"/>
</dbReference>
<gene>
    <name evidence="15" type="ORF">CNX65_33980</name>
</gene>
<comment type="subcellular location">
    <subcellularLocation>
        <location evidence="2">Secreted</location>
    </subcellularLocation>
</comment>
<keyword evidence="14" id="KW-0732">Signal</keyword>
<evidence type="ECO:0000256" key="2">
    <source>
        <dbReference type="ARBA" id="ARBA00004613"/>
    </source>
</evidence>
<dbReference type="KEGG" id="apre:CNX65_33980"/>
<keyword evidence="9" id="KW-1015">Disulfide bond</keyword>
<dbReference type="GO" id="GO:0016052">
    <property type="term" value="P:carbohydrate catabolic process"/>
    <property type="evidence" value="ECO:0007669"/>
    <property type="project" value="TreeGrafter"/>
</dbReference>
<dbReference type="CDD" id="cd06412">
    <property type="entry name" value="GH25_CH-type"/>
    <property type="match status" value="1"/>
</dbReference>
<evidence type="ECO:0000313" key="16">
    <source>
        <dbReference type="Proteomes" id="UP000218505"/>
    </source>
</evidence>
<protein>
    <recommendedName>
        <fullName evidence="4 12">Lysozyme</fullName>
        <ecNumber evidence="4 12">3.2.1.17</ecNumber>
    </recommendedName>
</protein>
<keyword evidence="10 12" id="KW-0326">Glycosidase</keyword>
<dbReference type="InterPro" id="IPR002053">
    <property type="entry name" value="Glyco_hydro_25"/>
</dbReference>
<evidence type="ECO:0000256" key="8">
    <source>
        <dbReference type="ARBA" id="ARBA00022801"/>
    </source>
</evidence>
<evidence type="ECO:0000256" key="6">
    <source>
        <dbReference type="ARBA" id="ARBA00022529"/>
    </source>
</evidence>
<evidence type="ECO:0000313" key="15">
    <source>
        <dbReference type="EMBL" id="ATE57702.1"/>
    </source>
</evidence>
<evidence type="ECO:0000256" key="4">
    <source>
        <dbReference type="ARBA" id="ARBA00012732"/>
    </source>
</evidence>
<dbReference type="GO" id="GO:0016998">
    <property type="term" value="P:cell wall macromolecule catabolic process"/>
    <property type="evidence" value="ECO:0007669"/>
    <property type="project" value="InterPro"/>
</dbReference>
<dbReference type="GO" id="GO:0009253">
    <property type="term" value="P:peptidoglycan catabolic process"/>
    <property type="evidence" value="ECO:0007669"/>
    <property type="project" value="InterPro"/>
</dbReference>
<feature type="chain" id="PRO_5012267994" description="Lysozyme" evidence="14">
    <location>
        <begin position="36"/>
        <end position="282"/>
    </location>
</feature>
<dbReference type="GO" id="GO:0031640">
    <property type="term" value="P:killing of cells of another organism"/>
    <property type="evidence" value="ECO:0007669"/>
    <property type="project" value="UniProtKB-KW"/>
</dbReference>
<dbReference type="PANTHER" id="PTHR34135:SF2">
    <property type="entry name" value="LYSOZYME"/>
    <property type="match status" value="1"/>
</dbReference>
<dbReference type="SUPFAM" id="SSF51445">
    <property type="entry name" value="(Trans)glycosidases"/>
    <property type="match status" value="1"/>
</dbReference>
<evidence type="ECO:0000256" key="12">
    <source>
        <dbReference type="RuleBase" id="RU361176"/>
    </source>
</evidence>
<dbReference type="Proteomes" id="UP000218505">
    <property type="component" value="Chromosome"/>
</dbReference>
<evidence type="ECO:0000256" key="5">
    <source>
        <dbReference type="ARBA" id="ARBA00022525"/>
    </source>
</evidence>
<accession>A0A290ZFF4</accession>
<dbReference type="InterPro" id="IPR018077">
    <property type="entry name" value="Glyco_hydro_fam25_subgr"/>
</dbReference>
<evidence type="ECO:0000256" key="3">
    <source>
        <dbReference type="ARBA" id="ARBA00010646"/>
    </source>
</evidence>
<dbReference type="PROSITE" id="PS51904">
    <property type="entry name" value="GLYCOSYL_HYDROL_F25_2"/>
    <property type="match status" value="1"/>
</dbReference>
<dbReference type="GO" id="GO:0003796">
    <property type="term" value="F:lysozyme activity"/>
    <property type="evidence" value="ECO:0007669"/>
    <property type="project" value="UniProtKB-EC"/>
</dbReference>
<dbReference type="PANTHER" id="PTHR34135">
    <property type="entry name" value="LYSOZYME"/>
    <property type="match status" value="1"/>
</dbReference>
<dbReference type="GO" id="GO:0005576">
    <property type="term" value="C:extracellular region"/>
    <property type="evidence" value="ECO:0007669"/>
    <property type="project" value="UniProtKB-SubCell"/>
</dbReference>
<evidence type="ECO:0000256" key="10">
    <source>
        <dbReference type="ARBA" id="ARBA00023295"/>
    </source>
</evidence>
<dbReference type="EC" id="3.2.1.17" evidence="4 12"/>
<dbReference type="SMART" id="SM00641">
    <property type="entry name" value="Glyco_25"/>
    <property type="match status" value="1"/>
</dbReference>
<keyword evidence="5" id="KW-0964">Secreted</keyword>
<comment type="function">
    <text evidence="11">This enzyme has both lysozyme (acetylmuramidase) and diacetylmuramidase activities.</text>
</comment>
<comment type="similarity">
    <text evidence="3 12">Belongs to the glycosyl hydrolase 25 family.</text>
</comment>
<dbReference type="Gene3D" id="3.20.20.80">
    <property type="entry name" value="Glycosidases"/>
    <property type="match status" value="1"/>
</dbReference>
<dbReference type="GO" id="GO:0042742">
    <property type="term" value="P:defense response to bacterium"/>
    <property type="evidence" value="ECO:0007669"/>
    <property type="project" value="UniProtKB-KW"/>
</dbReference>
<sequence>MTPEGRTRRWATRWGLPATAAAVLLAVARTTALHAEPLPDEGAPEGSDQHYAGSEIAKREGWASTRSAAAPDQTGTVPGMDVSSHQGDVDWGRPWGDGARFAYVKATEGTGYTNPHFQQQYDGSRGVGMVRGAYHFALPDRSDGGTQADYFVDHGGGWAGDGMTLPGALDVEYNPYGDTCYGKDQDAMAEWVRQFSGRLAERTGRHATIYTSTSWWNQCVGDKLRLGESNPLWVAHYTDQLGQLPHGWDYQTFWQWQAAGQFPGDQNLFNGDAGQLTRLATG</sequence>
<organism evidence="15 16">
    <name type="scientific">Actinosynnema pretiosum</name>
    <dbReference type="NCBI Taxonomy" id="42197"/>
    <lineage>
        <taxon>Bacteria</taxon>
        <taxon>Bacillati</taxon>
        <taxon>Actinomycetota</taxon>
        <taxon>Actinomycetes</taxon>
        <taxon>Pseudonocardiales</taxon>
        <taxon>Pseudonocardiaceae</taxon>
        <taxon>Actinosynnema</taxon>
    </lineage>
</organism>
<evidence type="ECO:0000256" key="14">
    <source>
        <dbReference type="SAM" id="SignalP"/>
    </source>
</evidence>
<proteinExistence type="inferred from homology"/>